<keyword evidence="3 6" id="KW-1133">Transmembrane helix</keyword>
<dbReference type="GO" id="GO:0016020">
    <property type="term" value="C:membrane"/>
    <property type="evidence" value="ECO:0007669"/>
    <property type="project" value="UniProtKB-SubCell"/>
</dbReference>
<dbReference type="CDD" id="cd15039">
    <property type="entry name" value="7tmB3_Methuselah-like"/>
    <property type="match status" value="1"/>
</dbReference>
<evidence type="ECO:0000256" key="4">
    <source>
        <dbReference type="ARBA" id="ARBA00023136"/>
    </source>
</evidence>
<feature type="domain" description="G-protein coupled receptors family 2 profile 2" evidence="8">
    <location>
        <begin position="388"/>
        <end position="663"/>
    </location>
</feature>
<dbReference type="InterPro" id="IPR052808">
    <property type="entry name" value="GPCR_Mth-like"/>
</dbReference>
<evidence type="ECO:0000256" key="2">
    <source>
        <dbReference type="ARBA" id="ARBA00022692"/>
    </source>
</evidence>
<evidence type="ECO:0000256" key="7">
    <source>
        <dbReference type="SAM" id="SignalP"/>
    </source>
</evidence>
<feature type="transmembrane region" description="Helical" evidence="6">
    <location>
        <begin position="638"/>
        <end position="661"/>
    </location>
</feature>
<dbReference type="Proteomes" id="UP001549921">
    <property type="component" value="Unassembled WGS sequence"/>
</dbReference>
<name>A0ABD0TIR6_LOXSC</name>
<feature type="transmembrane region" description="Helical" evidence="6">
    <location>
        <begin position="554"/>
        <end position="574"/>
    </location>
</feature>
<dbReference type="EMBL" id="JBEDNZ010000004">
    <property type="protein sequence ID" value="KAL0849111.1"/>
    <property type="molecule type" value="Genomic_DNA"/>
</dbReference>
<dbReference type="PROSITE" id="PS50261">
    <property type="entry name" value="G_PROTEIN_RECEP_F2_4"/>
    <property type="match status" value="1"/>
</dbReference>
<feature type="transmembrane region" description="Helical" evidence="6">
    <location>
        <begin position="455"/>
        <end position="479"/>
    </location>
</feature>
<proteinExistence type="predicted"/>
<keyword evidence="2 6" id="KW-0812">Transmembrane</keyword>
<feature type="region of interest" description="Disordered" evidence="5">
    <location>
        <begin position="680"/>
        <end position="729"/>
    </location>
</feature>
<dbReference type="InterPro" id="IPR017981">
    <property type="entry name" value="GPCR_2-like_7TM"/>
</dbReference>
<accession>A0ABD0TIR6</accession>
<evidence type="ECO:0000259" key="8">
    <source>
        <dbReference type="PROSITE" id="PS50261"/>
    </source>
</evidence>
<feature type="chain" id="PRO_5044866323" description="G-protein coupled receptors family 2 profile 2 domain-containing protein" evidence="7">
    <location>
        <begin position="16"/>
        <end position="729"/>
    </location>
</feature>
<feature type="transmembrane region" description="Helical" evidence="6">
    <location>
        <begin position="500"/>
        <end position="521"/>
    </location>
</feature>
<keyword evidence="7" id="KW-0732">Signal</keyword>
<feature type="compositionally biased region" description="Low complexity" evidence="5">
    <location>
        <begin position="695"/>
        <end position="709"/>
    </location>
</feature>
<dbReference type="AlphaFoldDB" id="A0ABD0TIR6"/>
<dbReference type="PANTHER" id="PTHR46953">
    <property type="entry name" value="G-PROTEIN COUPLED RECEPTOR MTH-LIKE 1-RELATED"/>
    <property type="match status" value="1"/>
</dbReference>
<comment type="caution">
    <text evidence="9">The sequence shown here is derived from an EMBL/GenBank/DDBJ whole genome shotgun (WGS) entry which is preliminary data.</text>
</comment>
<feature type="transmembrane region" description="Helical" evidence="6">
    <location>
        <begin position="609"/>
        <end position="632"/>
    </location>
</feature>
<feature type="signal peptide" evidence="7">
    <location>
        <begin position="1"/>
        <end position="15"/>
    </location>
</feature>
<evidence type="ECO:0000256" key="6">
    <source>
        <dbReference type="SAM" id="Phobius"/>
    </source>
</evidence>
<organism evidence="9 10">
    <name type="scientific">Loxostege sticticalis</name>
    <name type="common">Beet webworm moth</name>
    <dbReference type="NCBI Taxonomy" id="481309"/>
    <lineage>
        <taxon>Eukaryota</taxon>
        <taxon>Metazoa</taxon>
        <taxon>Ecdysozoa</taxon>
        <taxon>Arthropoda</taxon>
        <taxon>Hexapoda</taxon>
        <taxon>Insecta</taxon>
        <taxon>Pterygota</taxon>
        <taxon>Neoptera</taxon>
        <taxon>Endopterygota</taxon>
        <taxon>Lepidoptera</taxon>
        <taxon>Glossata</taxon>
        <taxon>Ditrysia</taxon>
        <taxon>Pyraloidea</taxon>
        <taxon>Crambidae</taxon>
        <taxon>Pyraustinae</taxon>
        <taxon>Loxostege</taxon>
    </lineage>
</organism>
<dbReference type="Gene3D" id="1.20.1070.10">
    <property type="entry name" value="Rhodopsin 7-helix transmembrane proteins"/>
    <property type="match status" value="1"/>
</dbReference>
<evidence type="ECO:0000256" key="3">
    <source>
        <dbReference type="ARBA" id="ARBA00022989"/>
    </source>
</evidence>
<evidence type="ECO:0000313" key="9">
    <source>
        <dbReference type="EMBL" id="KAL0849111.1"/>
    </source>
</evidence>
<feature type="transmembrane region" description="Helical" evidence="6">
    <location>
        <begin position="424"/>
        <end position="443"/>
    </location>
</feature>
<feature type="compositionally biased region" description="Basic and acidic residues" evidence="5">
    <location>
        <begin position="680"/>
        <end position="691"/>
    </location>
</feature>
<reference evidence="9 10" key="1">
    <citation type="submission" date="2024-06" db="EMBL/GenBank/DDBJ databases">
        <title>A chromosome-level genome assembly of beet webworm, Loxostege sticticalis.</title>
        <authorList>
            <person name="Zhang Y."/>
        </authorList>
    </citation>
    <scope>NUCLEOTIDE SEQUENCE [LARGE SCALE GENOMIC DNA]</scope>
    <source>
        <strain evidence="9">AQ028</strain>
        <tissue evidence="9">Male pupae</tissue>
    </source>
</reference>
<evidence type="ECO:0000313" key="10">
    <source>
        <dbReference type="Proteomes" id="UP001549921"/>
    </source>
</evidence>
<protein>
    <recommendedName>
        <fullName evidence="8">G-protein coupled receptors family 2 profile 2 domain-containing protein</fullName>
    </recommendedName>
</protein>
<evidence type="ECO:0000256" key="1">
    <source>
        <dbReference type="ARBA" id="ARBA00004141"/>
    </source>
</evidence>
<comment type="subcellular location">
    <subcellularLocation>
        <location evidence="1">Membrane</location>
        <topology evidence="1">Multi-pass membrane protein</topology>
    </subcellularLocation>
</comment>
<gene>
    <name evidence="9" type="ORF">ABMA28_013465</name>
</gene>
<sequence length="729" mass="82267">MWRIIILCICISASANDDFETFRKCCPEGQNLIKVTNPDNANVEDTYECLDSAFETTFNITNPRPTLFVAEGVTVEYGLPEGCDVEMIQYHGSAIQLSPNSNHCYDRLVVEVINGTVKQVIPKTIALVCNGSDFNNESDVKITNIQKCCPPGQTYDTEFHMCRSSDEGYDDKKWLIKKLKAFSGKVYEFDNGLHCKSVEYAVELKEEQFSIALVGSTLNILNRSGKGGGLSPQGNWCVDREHTSRRLVARVCTQDCTTYDALCIRKCCPIGQHYLPFSCGTLASRCVPNTDDNVLFDISSYIHRVKKRYGVGDIKGIRTDILCGDDGKIALNKSSSLDWHHLTRDGELESALGITNRYCLEVFDTSFCDVDPYVSAVMCFMKPKPFKNFGLSFVLNSLSAACLSLTLVVYCAIPELRNLHGRNLICHVSMMLIAYTCLARVQYEYVSDKTLCAVLGYGIYFGFVAAFAWLNVMCADIWWTFGSVRTVQPLHKGSAGRRRFLWYSLYAWGVSVSLTLAMFLFDKYPVTEVLDANMGVDRCWFAAMQNTKSDWPHYIFFVIPMGLVVCSNFVLWLMTARHCARVKSEVHRLQAGSVGDRAKRRFRVDKANFVLTGKLWVVMGAGWCSELISTIAAPEVNLWYWTIIDMVNELQGVFIFIILVFKPKLYYLIRKRLGFSRTSKDPRLEKPDARKNGQSSTNRTSSTFLSRTTSSDERTNARVSLPNDNPKQL</sequence>
<evidence type="ECO:0000256" key="5">
    <source>
        <dbReference type="SAM" id="MobiDB-lite"/>
    </source>
</evidence>
<keyword evidence="4 6" id="KW-0472">Membrane</keyword>
<dbReference type="PANTHER" id="PTHR46953:SF1">
    <property type="entry name" value="G-PROTEIN COUPLED RECEPTOR MTH-LIKE 1-RELATED"/>
    <property type="match status" value="1"/>
</dbReference>
<feature type="transmembrane region" description="Helical" evidence="6">
    <location>
        <begin position="389"/>
        <end position="412"/>
    </location>
</feature>